<evidence type="ECO:0000313" key="3">
    <source>
        <dbReference type="EMBL" id="CAB4862987.1"/>
    </source>
</evidence>
<dbReference type="CDD" id="cd07067">
    <property type="entry name" value="HP_PGM_like"/>
    <property type="match status" value="1"/>
</dbReference>
<dbReference type="Gene3D" id="3.40.50.1240">
    <property type="entry name" value="Phosphoglycerate mutase-like"/>
    <property type="match status" value="1"/>
</dbReference>
<accession>A0A6J7CWM8</accession>
<organism evidence="3">
    <name type="scientific">freshwater metagenome</name>
    <dbReference type="NCBI Taxonomy" id="449393"/>
    <lineage>
        <taxon>unclassified sequences</taxon>
        <taxon>metagenomes</taxon>
        <taxon>ecological metagenomes</taxon>
    </lineage>
</organism>
<gene>
    <name evidence="3" type="ORF">UFOPK3423_00332</name>
</gene>
<keyword evidence="1" id="KW-0378">Hydrolase</keyword>
<dbReference type="SMART" id="SM00855">
    <property type="entry name" value="PGAM"/>
    <property type="match status" value="1"/>
</dbReference>
<reference evidence="3" key="1">
    <citation type="submission" date="2020-05" db="EMBL/GenBank/DDBJ databases">
        <authorList>
            <person name="Chiriac C."/>
            <person name="Salcher M."/>
            <person name="Ghai R."/>
            <person name="Kavagutti S V."/>
        </authorList>
    </citation>
    <scope>NUCLEOTIDE SEQUENCE</scope>
</reference>
<proteinExistence type="predicted"/>
<dbReference type="Pfam" id="PF00300">
    <property type="entry name" value="His_Phos_1"/>
    <property type="match status" value="1"/>
</dbReference>
<dbReference type="SUPFAM" id="SSF53254">
    <property type="entry name" value="Phosphoglycerate mutase-like"/>
    <property type="match status" value="1"/>
</dbReference>
<sequence length="155" mass="16576">MARRLWLLRHGDAEPYGTRPDAERPLTARGEEQARAAGAALRALGVVPSGFHTSPRVRAQETARLAGEGLGAEPVVHAPLSAGFEARDALALVAAEQDETDVLIVGHEPDFSQIVHDLTGARIDMKKGGVAGVRLDGARGELIVLLRPRELRAIR</sequence>
<dbReference type="GO" id="GO:0016787">
    <property type="term" value="F:hydrolase activity"/>
    <property type="evidence" value="ECO:0007669"/>
    <property type="project" value="UniProtKB-KW"/>
</dbReference>
<evidence type="ECO:0000256" key="2">
    <source>
        <dbReference type="SAM" id="MobiDB-lite"/>
    </source>
</evidence>
<feature type="region of interest" description="Disordered" evidence="2">
    <location>
        <begin position="13"/>
        <end position="34"/>
    </location>
</feature>
<dbReference type="EMBL" id="CAFBLQ010000023">
    <property type="protein sequence ID" value="CAB4862987.1"/>
    <property type="molecule type" value="Genomic_DNA"/>
</dbReference>
<feature type="compositionally biased region" description="Basic and acidic residues" evidence="2">
    <location>
        <begin position="20"/>
        <end position="34"/>
    </location>
</feature>
<dbReference type="AlphaFoldDB" id="A0A6J7CWM8"/>
<evidence type="ECO:0000256" key="1">
    <source>
        <dbReference type="ARBA" id="ARBA00022801"/>
    </source>
</evidence>
<dbReference type="InterPro" id="IPR013078">
    <property type="entry name" value="His_Pase_superF_clade-1"/>
</dbReference>
<dbReference type="PANTHER" id="PTHR20935">
    <property type="entry name" value="PHOSPHOGLYCERATE MUTASE-RELATED"/>
    <property type="match status" value="1"/>
</dbReference>
<dbReference type="InterPro" id="IPR029033">
    <property type="entry name" value="His_PPase_superfam"/>
</dbReference>
<protein>
    <submittedName>
        <fullName evidence="3">Unannotated protein</fullName>
    </submittedName>
</protein>
<name>A0A6J7CWM8_9ZZZZ</name>
<dbReference type="InterPro" id="IPR051021">
    <property type="entry name" value="Mito_Ser/Thr_phosphatase"/>
</dbReference>